<sequence>MNTALHATIIGWGLCAPGLDDAAAFADWLRDPARALPVGRHANAMAARMTPTEHRRAPHAVRLALEAATQAVGARDASAIGAVFCSAFGDMANTDAILGTLAQAPDQVSPTRFTHSVHNAAAGHWSMAAASHAPMSALACGREGIGPALLAALLDMQASAAPQLVVLFDTAAAGALADVAPCSLDFAAALLLAPAVDERPGARLRAQVENGQASDNAPRDARLQPWYAGNPAARALPLLEICLGAAARRFTWPLGSGTLLTLHCEYRP</sequence>
<dbReference type="AlphaFoldDB" id="A0A4V3USW2"/>
<dbReference type="RefSeq" id="WP_081125997.1">
    <property type="nucleotide sequence ID" value="NZ_LDOS01000001.1"/>
</dbReference>
<protein>
    <recommendedName>
        <fullName evidence="1">Beta-ketoacyl synthase-like N-terminal domain-containing protein</fullName>
    </recommendedName>
</protein>
<dbReference type="EMBL" id="MWQO01000050">
    <property type="protein sequence ID" value="THD08351.1"/>
    <property type="molecule type" value="Genomic_DNA"/>
</dbReference>
<dbReference type="InterPro" id="IPR016039">
    <property type="entry name" value="Thiolase-like"/>
</dbReference>
<organism evidence="2 3">
    <name type="scientific">Metallibacterium scheffleri</name>
    <dbReference type="NCBI Taxonomy" id="993689"/>
    <lineage>
        <taxon>Bacteria</taxon>
        <taxon>Pseudomonadati</taxon>
        <taxon>Pseudomonadota</taxon>
        <taxon>Gammaproteobacteria</taxon>
        <taxon>Lysobacterales</taxon>
        <taxon>Rhodanobacteraceae</taxon>
        <taxon>Metallibacterium</taxon>
    </lineage>
</organism>
<dbReference type="Gene3D" id="3.40.47.10">
    <property type="match status" value="1"/>
</dbReference>
<evidence type="ECO:0000313" key="3">
    <source>
        <dbReference type="Proteomes" id="UP000307749"/>
    </source>
</evidence>
<evidence type="ECO:0000313" key="2">
    <source>
        <dbReference type="EMBL" id="THD08351.1"/>
    </source>
</evidence>
<dbReference type="GO" id="GO:0016746">
    <property type="term" value="F:acyltransferase activity"/>
    <property type="evidence" value="ECO:0007669"/>
    <property type="project" value="InterPro"/>
</dbReference>
<reference evidence="2 3" key="1">
    <citation type="submission" date="2017-02" db="EMBL/GenBank/DDBJ databases">
        <title>Whole genome sequencing of Metallibacterium scheffleri DSM 24874 (T).</title>
        <authorList>
            <person name="Kumar S."/>
            <person name="Patil P."/>
            <person name="Patil P.B."/>
        </authorList>
    </citation>
    <scope>NUCLEOTIDE SEQUENCE [LARGE SCALE GENOMIC DNA]</scope>
    <source>
        <strain evidence="2 3">DSM 24874</strain>
    </source>
</reference>
<evidence type="ECO:0000259" key="1">
    <source>
        <dbReference type="Pfam" id="PF13723"/>
    </source>
</evidence>
<accession>A0A4V3USW2</accession>
<proteinExistence type="predicted"/>
<dbReference type="Proteomes" id="UP000307749">
    <property type="component" value="Unassembled WGS sequence"/>
</dbReference>
<dbReference type="InterPro" id="IPR014030">
    <property type="entry name" value="Ketoacyl_synth_N"/>
</dbReference>
<gene>
    <name evidence="2" type="ORF">B1806_13285</name>
</gene>
<feature type="domain" description="Beta-ketoacyl synthase-like N-terminal" evidence="1">
    <location>
        <begin position="41"/>
        <end position="214"/>
    </location>
</feature>
<dbReference type="STRING" id="993689.GCA_002077135_00575"/>
<comment type="caution">
    <text evidence="2">The sequence shown here is derived from an EMBL/GenBank/DDBJ whole genome shotgun (WGS) entry which is preliminary data.</text>
</comment>
<keyword evidence="3" id="KW-1185">Reference proteome</keyword>
<dbReference type="Pfam" id="PF13723">
    <property type="entry name" value="Ketoacyl-synt_2"/>
    <property type="match status" value="1"/>
</dbReference>
<dbReference type="OrthoDB" id="9798676at2"/>
<name>A0A4V3USW2_9GAMM</name>
<dbReference type="SUPFAM" id="SSF53901">
    <property type="entry name" value="Thiolase-like"/>
    <property type="match status" value="1"/>
</dbReference>